<reference evidence="1" key="1">
    <citation type="submission" date="2020-04" db="EMBL/GenBank/DDBJ databases">
        <authorList>
            <person name="Chiriac C."/>
            <person name="Salcher M."/>
            <person name="Ghai R."/>
            <person name="Kavagutti S V."/>
        </authorList>
    </citation>
    <scope>NUCLEOTIDE SEQUENCE</scope>
</reference>
<accession>A0A6J5MPF4</accession>
<evidence type="ECO:0000313" key="1">
    <source>
        <dbReference type="EMBL" id="CAB4148654.1"/>
    </source>
</evidence>
<sequence>MSENKLNFLKSQISVFNPEWTKEQVEMEAIRIYNEANTIDDDDEGCLYCGS</sequence>
<protein>
    <submittedName>
        <fullName evidence="1">Uncharacterized protein</fullName>
    </submittedName>
</protein>
<gene>
    <name evidence="1" type="ORF">UFOVP533_16</name>
</gene>
<name>A0A6J5MPF4_9CAUD</name>
<proteinExistence type="predicted"/>
<dbReference type="EMBL" id="LR796501">
    <property type="protein sequence ID" value="CAB4148654.1"/>
    <property type="molecule type" value="Genomic_DNA"/>
</dbReference>
<organism evidence="1">
    <name type="scientific">uncultured Caudovirales phage</name>
    <dbReference type="NCBI Taxonomy" id="2100421"/>
    <lineage>
        <taxon>Viruses</taxon>
        <taxon>Duplodnaviria</taxon>
        <taxon>Heunggongvirae</taxon>
        <taxon>Uroviricota</taxon>
        <taxon>Caudoviricetes</taxon>
        <taxon>Peduoviridae</taxon>
        <taxon>Maltschvirus</taxon>
        <taxon>Maltschvirus maltsch</taxon>
    </lineage>
</organism>